<keyword evidence="4 8" id="KW-0812">Transmembrane</keyword>
<evidence type="ECO:0000256" key="3">
    <source>
        <dbReference type="ARBA" id="ARBA00022452"/>
    </source>
</evidence>
<dbReference type="InterPro" id="IPR000531">
    <property type="entry name" value="Beta-barrel_TonB"/>
</dbReference>
<dbReference type="AlphaFoldDB" id="A0A4Y5Z228"/>
<accession>A0A4Y5Z228</accession>
<dbReference type="GO" id="GO:0044718">
    <property type="term" value="P:siderophore transmembrane transport"/>
    <property type="evidence" value="ECO:0007669"/>
    <property type="project" value="TreeGrafter"/>
</dbReference>
<dbReference type="InterPro" id="IPR012910">
    <property type="entry name" value="Plug_dom"/>
</dbReference>
<evidence type="ECO:0000256" key="7">
    <source>
        <dbReference type="ARBA" id="ARBA00023237"/>
    </source>
</evidence>
<evidence type="ECO:0000259" key="12">
    <source>
        <dbReference type="Pfam" id="PF00593"/>
    </source>
</evidence>
<dbReference type="Proteomes" id="UP000316093">
    <property type="component" value="Chromosome"/>
</dbReference>
<evidence type="ECO:0000256" key="11">
    <source>
        <dbReference type="SAM" id="SignalP"/>
    </source>
</evidence>
<keyword evidence="3 8" id="KW-1134">Transmembrane beta strand</keyword>
<keyword evidence="15" id="KW-1185">Reference proteome</keyword>
<keyword evidence="6 8" id="KW-0472">Membrane</keyword>
<reference evidence="14 15" key="1">
    <citation type="submission" date="2019-06" db="EMBL/GenBank/DDBJ databases">
        <title>A complete genome sequence for Luteibacter pinisoli MAH-14.</title>
        <authorList>
            <person name="Baltrus D.A."/>
        </authorList>
    </citation>
    <scope>NUCLEOTIDE SEQUENCE [LARGE SCALE GENOMIC DNA]</scope>
    <source>
        <strain evidence="14 15">MAH-14</strain>
    </source>
</reference>
<keyword evidence="11" id="KW-0732">Signal</keyword>
<keyword evidence="7 8" id="KW-0998">Cell outer membrane</keyword>
<dbReference type="EMBL" id="CP041046">
    <property type="protein sequence ID" value="QDE39127.1"/>
    <property type="molecule type" value="Genomic_DNA"/>
</dbReference>
<dbReference type="Pfam" id="PF07715">
    <property type="entry name" value="Plug"/>
    <property type="match status" value="1"/>
</dbReference>
<keyword evidence="5 9" id="KW-0798">TonB box</keyword>
<protein>
    <submittedName>
        <fullName evidence="14">TonB-dependent receptor</fullName>
    </submittedName>
</protein>
<feature type="domain" description="TonB-dependent receptor plug" evidence="13">
    <location>
        <begin position="67"/>
        <end position="169"/>
    </location>
</feature>
<dbReference type="InterPro" id="IPR039426">
    <property type="entry name" value="TonB-dep_rcpt-like"/>
</dbReference>
<keyword evidence="2 8" id="KW-0813">Transport</keyword>
<feature type="chain" id="PRO_5021321052" evidence="11">
    <location>
        <begin position="23"/>
        <end position="671"/>
    </location>
</feature>
<dbReference type="PROSITE" id="PS52016">
    <property type="entry name" value="TONB_DEPENDENT_REC_3"/>
    <property type="match status" value="1"/>
</dbReference>
<feature type="domain" description="TonB-dependent receptor-like beta-barrel" evidence="12">
    <location>
        <begin position="287"/>
        <end position="640"/>
    </location>
</feature>
<dbReference type="RefSeq" id="WP_139981326.1">
    <property type="nucleotide sequence ID" value="NZ_CP041046.1"/>
</dbReference>
<gene>
    <name evidence="14" type="ORF">FIV34_07885</name>
</gene>
<organism evidence="14 15">
    <name type="scientific">Luteibacter pinisoli</name>
    <dbReference type="NCBI Taxonomy" id="2589080"/>
    <lineage>
        <taxon>Bacteria</taxon>
        <taxon>Pseudomonadati</taxon>
        <taxon>Pseudomonadota</taxon>
        <taxon>Gammaproteobacteria</taxon>
        <taxon>Lysobacterales</taxon>
        <taxon>Rhodanobacteraceae</taxon>
        <taxon>Luteibacter</taxon>
    </lineage>
</organism>
<evidence type="ECO:0000256" key="6">
    <source>
        <dbReference type="ARBA" id="ARBA00023136"/>
    </source>
</evidence>
<evidence type="ECO:0000256" key="2">
    <source>
        <dbReference type="ARBA" id="ARBA00022448"/>
    </source>
</evidence>
<dbReference type="GO" id="GO:0015344">
    <property type="term" value="F:siderophore uptake transmembrane transporter activity"/>
    <property type="evidence" value="ECO:0007669"/>
    <property type="project" value="TreeGrafter"/>
</dbReference>
<name>A0A4Y5Z228_9GAMM</name>
<dbReference type="GO" id="GO:0009279">
    <property type="term" value="C:cell outer membrane"/>
    <property type="evidence" value="ECO:0007669"/>
    <property type="project" value="UniProtKB-SubCell"/>
</dbReference>
<evidence type="ECO:0000256" key="1">
    <source>
        <dbReference type="ARBA" id="ARBA00004571"/>
    </source>
</evidence>
<evidence type="ECO:0000256" key="5">
    <source>
        <dbReference type="ARBA" id="ARBA00023077"/>
    </source>
</evidence>
<dbReference type="PANTHER" id="PTHR30069:SF40">
    <property type="entry name" value="TONB-DEPENDENT RECEPTOR NMB0964-RELATED"/>
    <property type="match status" value="1"/>
</dbReference>
<dbReference type="Pfam" id="PF00593">
    <property type="entry name" value="TonB_dep_Rec_b-barrel"/>
    <property type="match status" value="1"/>
</dbReference>
<evidence type="ECO:0000256" key="8">
    <source>
        <dbReference type="PROSITE-ProRule" id="PRU01360"/>
    </source>
</evidence>
<proteinExistence type="inferred from homology"/>
<evidence type="ECO:0000256" key="4">
    <source>
        <dbReference type="ARBA" id="ARBA00022692"/>
    </source>
</evidence>
<dbReference type="InterPro" id="IPR037066">
    <property type="entry name" value="Plug_dom_sf"/>
</dbReference>
<sequence>MRRTLFALTLAATFGSSLPAMAEDAPPDATTPEMGSKDGEGKSRKHVDKLEGIVVNAVPGGRNADQIVAPVAVLAGSALDDAKGVSLGETVSSIPGVQTSALGTAVGRPVIRGLDGPRVAVLENGLSSQDVSNVSQDHAVTLEPFLADQIEVLKGPATLLYGSGAIGGVVNVVDGRVPEKAPENGFAGRAEVRSDSVSDGKTGLLRMDAGNDQFAIHVDGMHRDNKDYDIPGGTLANSAVKTTSGAVGASLLGSWGYLGLSISRFMDLYGSPAEPGDAAEGEDPVHIKMAQTNYTLKGGLVQPFDGISKIDFSLGHGAYQHVEFEGDTPGTTFTTQSNQGRLVVTHDELAGWIGSFGVQTQHRQFAAVGEETFVPATTTKGVGVFLTEVRDFGPVKVELGARHDTQSVQPVDGAKRDYSPNSLSAGFAWRFADQWHLSLNLDHAERAPSEEELFANGPHEASNTFEIGSDLGKEKSNQAELGLHFHGDIVEGKVAVYYNKYKNFIYLADTGEVEDDLPVRTWSQNDAAFRGAEAEATFHLSESPSGHWDLRVFGDTVRATLDNGGGNVPRIPAGRVGSTLSWSADSLRASVGAVRYMKQDKIAAFETDTAGYTLVTAHVAWTFVNDERSQWEAFVDGNNLTNQTARPATSLFKDVAPMPGRNVSVGVRAYF</sequence>
<keyword evidence="14" id="KW-0675">Receptor</keyword>
<evidence type="ECO:0000313" key="15">
    <source>
        <dbReference type="Proteomes" id="UP000316093"/>
    </source>
</evidence>
<dbReference type="Gene3D" id="2.40.170.20">
    <property type="entry name" value="TonB-dependent receptor, beta-barrel domain"/>
    <property type="match status" value="1"/>
</dbReference>
<dbReference type="Gene3D" id="2.170.130.10">
    <property type="entry name" value="TonB-dependent receptor, plug domain"/>
    <property type="match status" value="1"/>
</dbReference>
<dbReference type="PANTHER" id="PTHR30069">
    <property type="entry name" value="TONB-DEPENDENT OUTER MEMBRANE RECEPTOR"/>
    <property type="match status" value="1"/>
</dbReference>
<feature type="signal peptide" evidence="11">
    <location>
        <begin position="1"/>
        <end position="22"/>
    </location>
</feature>
<evidence type="ECO:0000256" key="10">
    <source>
        <dbReference type="SAM" id="MobiDB-lite"/>
    </source>
</evidence>
<dbReference type="InterPro" id="IPR036942">
    <property type="entry name" value="Beta-barrel_TonB_sf"/>
</dbReference>
<evidence type="ECO:0000256" key="9">
    <source>
        <dbReference type="RuleBase" id="RU003357"/>
    </source>
</evidence>
<comment type="subcellular location">
    <subcellularLocation>
        <location evidence="1 8">Cell outer membrane</location>
        <topology evidence="1 8">Multi-pass membrane protein</topology>
    </subcellularLocation>
</comment>
<dbReference type="SUPFAM" id="SSF56935">
    <property type="entry name" value="Porins"/>
    <property type="match status" value="1"/>
</dbReference>
<evidence type="ECO:0000259" key="13">
    <source>
        <dbReference type="Pfam" id="PF07715"/>
    </source>
</evidence>
<evidence type="ECO:0000313" key="14">
    <source>
        <dbReference type="EMBL" id="QDE39127.1"/>
    </source>
</evidence>
<feature type="region of interest" description="Disordered" evidence="10">
    <location>
        <begin position="19"/>
        <end position="45"/>
    </location>
</feature>
<dbReference type="OrthoDB" id="9795928at2"/>
<dbReference type="KEGG" id="lpy:FIV34_07885"/>
<comment type="similarity">
    <text evidence="8 9">Belongs to the TonB-dependent receptor family.</text>
</comment>